<feature type="compositionally biased region" description="Acidic residues" evidence="2">
    <location>
        <begin position="84"/>
        <end position="96"/>
    </location>
</feature>
<accession>A0A024GE35</accession>
<dbReference type="Proteomes" id="UP000053237">
    <property type="component" value="Unassembled WGS sequence"/>
</dbReference>
<dbReference type="InParanoid" id="A0A024GE35"/>
<evidence type="ECO:0000313" key="3">
    <source>
        <dbReference type="EMBL" id="CCI45141.1"/>
    </source>
</evidence>
<dbReference type="OrthoDB" id="74799at2759"/>
<comment type="caution">
    <text evidence="3">The sequence shown here is derived from an EMBL/GenBank/DDBJ whole genome shotgun (WGS) entry which is preliminary data.</text>
</comment>
<feature type="compositionally biased region" description="Acidic residues" evidence="2">
    <location>
        <begin position="12"/>
        <end position="32"/>
    </location>
</feature>
<evidence type="ECO:0000313" key="4">
    <source>
        <dbReference type="Proteomes" id="UP000053237"/>
    </source>
</evidence>
<feature type="coiled-coil region" evidence="1">
    <location>
        <begin position="543"/>
        <end position="581"/>
    </location>
</feature>
<gene>
    <name evidence="3" type="ORF">BN9_060140</name>
</gene>
<evidence type="ECO:0000256" key="2">
    <source>
        <dbReference type="SAM" id="MobiDB-lite"/>
    </source>
</evidence>
<reference evidence="3 4" key="1">
    <citation type="submission" date="2012-05" db="EMBL/GenBank/DDBJ databases">
        <title>Recombination and specialization in a pathogen metapopulation.</title>
        <authorList>
            <person name="Gardiner A."/>
            <person name="Kemen E."/>
            <person name="Schultz-Larsen T."/>
            <person name="MacLean D."/>
            <person name="Van Oosterhout C."/>
            <person name="Jones J.D.G."/>
        </authorList>
    </citation>
    <scope>NUCLEOTIDE SEQUENCE [LARGE SCALE GENOMIC DNA]</scope>
    <source>
        <strain evidence="3 4">Ac Nc2</strain>
    </source>
</reference>
<dbReference type="EMBL" id="CAIX01000090">
    <property type="protein sequence ID" value="CCI45141.1"/>
    <property type="molecule type" value="Genomic_DNA"/>
</dbReference>
<proteinExistence type="predicted"/>
<protein>
    <submittedName>
        <fullName evidence="3">Uncharacterized protein</fullName>
    </submittedName>
</protein>
<keyword evidence="4" id="KW-1185">Reference proteome</keyword>
<organism evidence="3 4">
    <name type="scientific">Albugo candida</name>
    <dbReference type="NCBI Taxonomy" id="65357"/>
    <lineage>
        <taxon>Eukaryota</taxon>
        <taxon>Sar</taxon>
        <taxon>Stramenopiles</taxon>
        <taxon>Oomycota</taxon>
        <taxon>Peronosporomycetes</taxon>
        <taxon>Albuginales</taxon>
        <taxon>Albuginaceae</taxon>
        <taxon>Albugo</taxon>
    </lineage>
</organism>
<feature type="coiled-coil region" evidence="1">
    <location>
        <begin position="453"/>
        <end position="483"/>
    </location>
</feature>
<name>A0A024GE35_9STRA</name>
<sequence>MDSSNEVAPEISSDEAEYENESFIESDVVEEELGQHIAQKTPAFHASDDNNNDYEDEFEQEDVYSAEFETANAVPPAHSADNNSDYEDSFEVDNDSDPPSKHDKSLHVIPPKAAFVAQASKIDLVQKIASTLQLESDLEDDKASRSSLSLLLRKIESKYQDELEALREQNSVLTWRQRELKQQFRYLKEEADLRKSKLAKKRSRAGERRHEHKRAMERLQQTLEETGNRLKIEKEETQRLHDEEQSYTQRIDELSHQLRRMEERNFALAENLQNSLKDLHACNLKFEDAVNDKIFAEKRMEELRTEQHITLEVSKHKYELQIEELEKGLIKEAHERIAERENLPDIHQIVLDAKSHRLEEKEQEIDFKLRHAQEQMELQTAKQEQEICRVLERAKLAEDRADQKVRQEFEKVRLCALQTEDPMYLIVCNQITRERDSIDAQRQELLLSMVKTNARWDEERGKLEALRAQLEVKQLRVVEERAEIDAKSQILEERTVRLDNQTALLHERKRELLQLGKETYERSRVANHKMKQVTHNETELRRLRENEDKVHELSLECAKKQQELKVEKATLEKVALQLQQERLRIVKQRIESRYIFDGARKLDCFRTVARG</sequence>
<evidence type="ECO:0000256" key="1">
    <source>
        <dbReference type="SAM" id="Coils"/>
    </source>
</evidence>
<feature type="compositionally biased region" description="Acidic residues" evidence="2">
    <location>
        <begin position="50"/>
        <end position="64"/>
    </location>
</feature>
<dbReference type="AlphaFoldDB" id="A0A024GE35"/>
<keyword evidence="1" id="KW-0175">Coiled coil</keyword>
<feature type="region of interest" description="Disordered" evidence="2">
    <location>
        <begin position="1"/>
        <end position="106"/>
    </location>
</feature>
<feature type="coiled-coil region" evidence="1">
    <location>
        <begin position="163"/>
        <end position="306"/>
    </location>
</feature>